<evidence type="ECO:0000313" key="2">
    <source>
        <dbReference type="Proteomes" id="UP000037446"/>
    </source>
</evidence>
<dbReference type="RefSeq" id="WP_198143408.1">
    <property type="nucleotide sequence ID" value="NZ_JYNE01000013.1"/>
</dbReference>
<dbReference type="Proteomes" id="UP000037446">
    <property type="component" value="Unassembled WGS sequence"/>
</dbReference>
<dbReference type="AlphaFoldDB" id="A0A0L1KHE3"/>
<proteinExistence type="predicted"/>
<reference evidence="1" key="1">
    <citation type="submission" date="2015-02" db="EMBL/GenBank/DDBJ databases">
        <authorList>
            <person name="Chooi Y.-H."/>
        </authorList>
    </citation>
    <scope>NUCLEOTIDE SEQUENCE [LARGE SCALE GENOMIC DNA]</scope>
    <source>
        <strain evidence="1">LAMA 915</strain>
    </source>
</reference>
<evidence type="ECO:0000313" key="1">
    <source>
        <dbReference type="EMBL" id="KNH03301.1"/>
    </source>
</evidence>
<comment type="caution">
    <text evidence="1">The sequence shown here is derived from an EMBL/GenBank/DDBJ whole genome shotgun (WGS) entry which is preliminary data.</text>
</comment>
<organism evidence="1 2">
    <name type="scientific">Qipengyuania citrea LAMA 915</name>
    <dbReference type="NCBI Taxonomy" id="1306953"/>
    <lineage>
        <taxon>Bacteria</taxon>
        <taxon>Pseudomonadati</taxon>
        <taxon>Pseudomonadota</taxon>
        <taxon>Alphaproteobacteria</taxon>
        <taxon>Sphingomonadales</taxon>
        <taxon>Erythrobacteraceae</taxon>
        <taxon>Qipengyuania</taxon>
    </lineage>
</organism>
<name>A0A0L1KHE3_9SPHN</name>
<gene>
    <name evidence="1" type="ORF">J121_1889</name>
</gene>
<protein>
    <submittedName>
        <fullName evidence="1">Uncharacterized protein</fullName>
    </submittedName>
</protein>
<dbReference type="PATRIC" id="fig|1306953.7.peg.1942"/>
<dbReference type="EMBL" id="JYNE01000013">
    <property type="protein sequence ID" value="KNH03301.1"/>
    <property type="molecule type" value="Genomic_DNA"/>
</dbReference>
<accession>A0A0L1KHE3</accession>
<sequence length="257" mass="28204">MSNDPTPLRKIARQATSAIAHLGDEPEDDDPLLAFAPFLHTAPRRNSITPELQRRFVATLAATGIVKVAAKRIGKSLEALYKLRARPGAEGFAAAWDAALERGAARLEDMAMERAMLGTRTPIVSGGEILGHWDKPDNALLRFLLAHRLPARYGAQARAIGPGHPVWEELAAQARAEVAEIKRTLQDEVAARAIALQTFRRRRLWRQRQAAGAHAGDITDAWEAEDAEGKPQLPAWDDAAVRRARTILAEMEADPPF</sequence>